<evidence type="ECO:0000256" key="2">
    <source>
        <dbReference type="ARBA" id="ARBA00022692"/>
    </source>
</evidence>
<dbReference type="Proteomes" id="UP000285301">
    <property type="component" value="Unassembled WGS sequence"/>
</dbReference>
<protein>
    <submittedName>
        <fullName evidence="8">Solute carrier family 26 member 10-like protein</fullName>
    </submittedName>
</protein>
<evidence type="ECO:0000259" key="7">
    <source>
        <dbReference type="PROSITE" id="PS50801"/>
    </source>
</evidence>
<keyword evidence="2 6" id="KW-0812">Transmembrane</keyword>
<organism evidence="8 9">
    <name type="scientific">Dinothrombium tinctorium</name>
    <dbReference type="NCBI Taxonomy" id="1965070"/>
    <lineage>
        <taxon>Eukaryota</taxon>
        <taxon>Metazoa</taxon>
        <taxon>Ecdysozoa</taxon>
        <taxon>Arthropoda</taxon>
        <taxon>Chelicerata</taxon>
        <taxon>Arachnida</taxon>
        <taxon>Acari</taxon>
        <taxon>Acariformes</taxon>
        <taxon>Trombidiformes</taxon>
        <taxon>Prostigmata</taxon>
        <taxon>Anystina</taxon>
        <taxon>Parasitengona</taxon>
        <taxon>Trombidioidea</taxon>
        <taxon>Trombidiidae</taxon>
        <taxon>Dinothrombium</taxon>
    </lineage>
</organism>
<name>A0A443QNT7_9ACAR</name>
<comment type="caution">
    <text evidence="8">The sequence shown here is derived from an EMBL/GenBank/DDBJ whole genome shotgun (WGS) entry which is preliminary data.</text>
</comment>
<dbReference type="OrthoDB" id="7365796at2759"/>
<evidence type="ECO:0000256" key="6">
    <source>
        <dbReference type="SAM" id="Phobius"/>
    </source>
</evidence>
<feature type="non-terminal residue" evidence="8">
    <location>
        <position position="1"/>
    </location>
</feature>
<dbReference type="NCBIfam" id="TIGR00815">
    <property type="entry name" value="sulP"/>
    <property type="match status" value="1"/>
</dbReference>
<feature type="compositionally biased region" description="Low complexity" evidence="5">
    <location>
        <begin position="89"/>
        <end position="106"/>
    </location>
</feature>
<dbReference type="InterPro" id="IPR001902">
    <property type="entry name" value="SLC26A/SulP_fam"/>
</dbReference>
<dbReference type="EMBL" id="NCKU01005325">
    <property type="protein sequence ID" value="RWS04698.1"/>
    <property type="molecule type" value="Genomic_DNA"/>
</dbReference>
<evidence type="ECO:0000256" key="1">
    <source>
        <dbReference type="ARBA" id="ARBA00004141"/>
    </source>
</evidence>
<dbReference type="InterPro" id="IPR011547">
    <property type="entry name" value="SLC26A/SulP_dom"/>
</dbReference>
<accession>A0A443QNT7</accession>
<keyword evidence="4 6" id="KW-0472">Membrane</keyword>
<gene>
    <name evidence="8" type="ORF">B4U79_04472</name>
</gene>
<dbReference type="PANTHER" id="PTHR11814">
    <property type="entry name" value="SULFATE TRANSPORTER"/>
    <property type="match status" value="1"/>
</dbReference>
<dbReference type="AlphaFoldDB" id="A0A443QNT7"/>
<dbReference type="Pfam" id="PF00916">
    <property type="entry name" value="Sulfate_transp"/>
    <property type="match status" value="1"/>
</dbReference>
<feature type="transmembrane region" description="Helical" evidence="6">
    <location>
        <begin position="209"/>
        <end position="231"/>
    </location>
</feature>
<evidence type="ECO:0000256" key="5">
    <source>
        <dbReference type="SAM" id="MobiDB-lite"/>
    </source>
</evidence>
<keyword evidence="9" id="KW-1185">Reference proteome</keyword>
<dbReference type="STRING" id="1965070.A0A443QNT7"/>
<feature type="transmembrane region" description="Helical" evidence="6">
    <location>
        <begin position="402"/>
        <end position="421"/>
    </location>
</feature>
<feature type="transmembrane region" description="Helical" evidence="6">
    <location>
        <begin position="238"/>
        <end position="254"/>
    </location>
</feature>
<evidence type="ECO:0000313" key="8">
    <source>
        <dbReference type="EMBL" id="RWS04698.1"/>
    </source>
</evidence>
<feature type="transmembrane region" description="Helical" evidence="6">
    <location>
        <begin position="433"/>
        <end position="452"/>
    </location>
</feature>
<feature type="transmembrane region" description="Helical" evidence="6">
    <location>
        <begin position="615"/>
        <end position="646"/>
    </location>
</feature>
<feature type="transmembrane region" description="Helical" evidence="6">
    <location>
        <begin position="301"/>
        <end position="328"/>
    </location>
</feature>
<dbReference type="Pfam" id="PF01740">
    <property type="entry name" value="STAS"/>
    <property type="match status" value="1"/>
</dbReference>
<dbReference type="CDD" id="cd07042">
    <property type="entry name" value="STAS_SulP_like_sulfate_transporter"/>
    <property type="match status" value="1"/>
</dbReference>
<evidence type="ECO:0000256" key="3">
    <source>
        <dbReference type="ARBA" id="ARBA00022989"/>
    </source>
</evidence>
<feature type="transmembrane region" description="Helical" evidence="6">
    <location>
        <begin position="367"/>
        <end position="390"/>
    </location>
</feature>
<feature type="compositionally biased region" description="Polar residues" evidence="5">
    <location>
        <begin position="107"/>
        <end position="117"/>
    </location>
</feature>
<reference evidence="8 9" key="1">
    <citation type="journal article" date="2018" name="Gigascience">
        <title>Genomes of trombidid mites reveal novel predicted allergens and laterally-transferred genes associated with secondary metabolism.</title>
        <authorList>
            <person name="Dong X."/>
            <person name="Chaisiri K."/>
            <person name="Xia D."/>
            <person name="Armstrong S.D."/>
            <person name="Fang Y."/>
            <person name="Donnelly M.J."/>
            <person name="Kadowaki T."/>
            <person name="McGarry J.W."/>
            <person name="Darby A.C."/>
            <person name="Makepeace B.L."/>
        </authorList>
    </citation>
    <scope>NUCLEOTIDE SEQUENCE [LARGE SCALE GENOMIC DNA]</scope>
    <source>
        <strain evidence="8">UoL-WK</strain>
    </source>
</reference>
<dbReference type="Gene3D" id="3.30.750.24">
    <property type="entry name" value="STAS domain"/>
    <property type="match status" value="1"/>
</dbReference>
<dbReference type="SUPFAM" id="SSF52091">
    <property type="entry name" value="SpoIIaa-like"/>
    <property type="match status" value="1"/>
</dbReference>
<comment type="subcellular location">
    <subcellularLocation>
        <location evidence="1">Membrane</location>
        <topology evidence="1">Multi-pass membrane protein</topology>
    </subcellularLocation>
</comment>
<dbReference type="GO" id="GO:0016020">
    <property type="term" value="C:membrane"/>
    <property type="evidence" value="ECO:0007669"/>
    <property type="project" value="UniProtKB-SubCell"/>
</dbReference>
<feature type="domain" description="STAS" evidence="7">
    <location>
        <begin position="670"/>
        <end position="799"/>
    </location>
</feature>
<dbReference type="InterPro" id="IPR036513">
    <property type="entry name" value="STAS_dom_sf"/>
</dbReference>
<dbReference type="GO" id="GO:0055085">
    <property type="term" value="P:transmembrane transport"/>
    <property type="evidence" value="ECO:0007669"/>
    <property type="project" value="InterPro"/>
</dbReference>
<evidence type="ECO:0000256" key="4">
    <source>
        <dbReference type="ARBA" id="ARBA00023136"/>
    </source>
</evidence>
<feature type="transmembrane region" description="Helical" evidence="6">
    <location>
        <begin position="583"/>
        <end position="603"/>
    </location>
</feature>
<feature type="non-terminal residue" evidence="8">
    <location>
        <position position="802"/>
    </location>
</feature>
<feature type="transmembrane region" description="Helical" evidence="6">
    <location>
        <begin position="557"/>
        <end position="577"/>
    </location>
</feature>
<evidence type="ECO:0000313" key="9">
    <source>
        <dbReference type="Proteomes" id="UP000285301"/>
    </source>
</evidence>
<dbReference type="PROSITE" id="PS50801">
    <property type="entry name" value="STAS"/>
    <property type="match status" value="1"/>
</dbReference>
<dbReference type="InterPro" id="IPR002645">
    <property type="entry name" value="STAS_dom"/>
</dbReference>
<feature type="transmembrane region" description="Helical" evidence="6">
    <location>
        <begin position="480"/>
        <end position="503"/>
    </location>
</feature>
<feature type="region of interest" description="Disordered" evidence="5">
    <location>
        <begin position="80"/>
        <end position="117"/>
    </location>
</feature>
<feature type="compositionally biased region" description="Polar residues" evidence="5">
    <location>
        <begin position="1"/>
        <end position="12"/>
    </location>
</feature>
<feature type="region of interest" description="Disordered" evidence="5">
    <location>
        <begin position="1"/>
        <end position="42"/>
    </location>
</feature>
<sequence length="802" mass="88635">DENDGLSVNTLESGRDGLSVSTLESGRDTGGGTTKEAERQLSGNELREITFKDEKLKNSEPSSINNSNLGFNNKALKMDDESDDISNETYTNSTTTTSGSHLLTSLPQRSSVASTSPRVTLEREAIEWRDFATKYGKQNLGRRISTTHKLVQTAGHCCDNCSVFGWLLDLFPFFAWIRNYSFHDNLLSDMIAGFTIAILHIPQGMAYGLLAGVSPINGLYVSFFPVLIYCLMGTSKHISIGTFAVISIMLNSAINKLGVAHSETSSRHEVLLHTLSTQLVNETESLPQAPDLIWPPTAIEALTSICIATGLIMLVMGFLHLGVLSVILSDQLVSAFSTGAAIHVATSQLSNLFDIKLRPAKSGPLKLVYVSCLFRYLNLDVIWFFSQIWINIGEEIKTTNLFTLSVSVVSIIILVLVKEVLEPKLRKKINCNIPFPIDLMVIVVVTTVSYFFKFNEKFKVDIMGKIPTGLPAPTIPRFDIVTSVIPDCIALAVVTFAISLSLAKIFAKKHKYKVKPNQELIAMGTANIISSFFSCYPCSASLSRTSVQEKTGGKTQMAGIVSCGILLIVLLFLGPFLYDLPKCILSCVILVALKAMFVQLWDVVKIWRMSRCEGLTWLVTFLAVVFLDVDIGLIVGIIFSLFIVLVRFVTPHSTLLGALPYTEIYADTKVFAEAKEIPGVKIYQYSSALFFLNRDHFKNDILRQTININADDIYEGKCTNQTPVHTVVIDCSPISYIDSSGVETLCEVIELFKELNVRCFLCSCPTSVLNMFERTNFFDRLPPKFSAIFPSVHDAIAYTSPV</sequence>
<proteinExistence type="predicted"/>
<keyword evidence="3 6" id="KW-1133">Transmembrane helix</keyword>